<protein>
    <submittedName>
        <fullName evidence="2">Uncharacterized protein</fullName>
    </submittedName>
</protein>
<dbReference type="EMBL" id="CACVAY010000071">
    <property type="protein sequence ID" value="CAA6814696.1"/>
    <property type="molecule type" value="Genomic_DNA"/>
</dbReference>
<sequence>MNKKEILQHKAQIKNYLLLIQRTSIAILYVSLLGFATSLLLLFDKQLVLSMVLATSVFFLARLLRFHVTKFARWRLKGQEAYEDMFSFVDKERKGREEMMFLDLLRKAIEVVD</sequence>
<evidence type="ECO:0000313" key="2">
    <source>
        <dbReference type="EMBL" id="CAA6814696.1"/>
    </source>
</evidence>
<keyword evidence="1" id="KW-0472">Membrane</keyword>
<dbReference type="AlphaFoldDB" id="A0A6S6T8X8"/>
<feature type="transmembrane region" description="Helical" evidence="1">
    <location>
        <begin position="47"/>
        <end position="64"/>
    </location>
</feature>
<gene>
    <name evidence="2" type="ORF">HELGO_WM4357</name>
</gene>
<keyword evidence="1" id="KW-1133">Transmembrane helix</keyword>
<reference evidence="2" key="1">
    <citation type="submission" date="2020-01" db="EMBL/GenBank/DDBJ databases">
        <authorList>
            <person name="Meier V. D."/>
            <person name="Meier V D."/>
        </authorList>
    </citation>
    <scope>NUCLEOTIDE SEQUENCE</scope>
    <source>
        <strain evidence="2">HLG_WM_MAG_07</strain>
    </source>
</reference>
<keyword evidence="1" id="KW-0812">Transmembrane</keyword>
<proteinExistence type="predicted"/>
<feature type="transmembrane region" description="Helical" evidence="1">
    <location>
        <begin position="20"/>
        <end position="41"/>
    </location>
</feature>
<accession>A0A6S6T8X8</accession>
<evidence type="ECO:0000256" key="1">
    <source>
        <dbReference type="SAM" id="Phobius"/>
    </source>
</evidence>
<organism evidence="2">
    <name type="scientific">uncultured Thiotrichaceae bacterium</name>
    <dbReference type="NCBI Taxonomy" id="298394"/>
    <lineage>
        <taxon>Bacteria</taxon>
        <taxon>Pseudomonadati</taxon>
        <taxon>Pseudomonadota</taxon>
        <taxon>Gammaproteobacteria</taxon>
        <taxon>Thiotrichales</taxon>
        <taxon>Thiotrichaceae</taxon>
        <taxon>environmental samples</taxon>
    </lineage>
</organism>
<name>A0A6S6T8X8_9GAMM</name>